<evidence type="ECO:0000313" key="2">
    <source>
        <dbReference type="EMBL" id="SJN42685.1"/>
    </source>
</evidence>
<dbReference type="PROSITE" id="PS51257">
    <property type="entry name" value="PROKAR_LIPOPROTEIN"/>
    <property type="match status" value="1"/>
</dbReference>
<sequence>MFKKFFRPIVALAAICTLSLGLTACAQSEEDVDAYRDALAGVPGVIDVTASVQRPLPFTTTASMKVTIPADEKVLDAVVKAACGQVQMATASVYFEFHVKADAATVMM</sequence>
<protein>
    <submittedName>
        <fullName evidence="2">Uncharacterized protein</fullName>
    </submittedName>
</protein>
<feature type="signal peptide" evidence="1">
    <location>
        <begin position="1"/>
        <end position="26"/>
    </location>
</feature>
<name>A0A1R4KET1_9MICO</name>
<dbReference type="Proteomes" id="UP000196320">
    <property type="component" value="Unassembled WGS sequence"/>
</dbReference>
<organism evidence="2 3">
    <name type="scientific">Microbacterium esteraromaticum</name>
    <dbReference type="NCBI Taxonomy" id="57043"/>
    <lineage>
        <taxon>Bacteria</taxon>
        <taxon>Bacillati</taxon>
        <taxon>Actinomycetota</taxon>
        <taxon>Actinomycetes</taxon>
        <taxon>Micrococcales</taxon>
        <taxon>Microbacteriaceae</taxon>
        <taxon>Microbacterium</taxon>
    </lineage>
</organism>
<dbReference type="AlphaFoldDB" id="A0A1R4KET1"/>
<dbReference type="RefSeq" id="WP_087132497.1">
    <property type="nucleotide sequence ID" value="NZ_FUKO01000030.1"/>
</dbReference>
<evidence type="ECO:0000313" key="3">
    <source>
        <dbReference type="Proteomes" id="UP000196320"/>
    </source>
</evidence>
<proteinExistence type="predicted"/>
<evidence type="ECO:0000256" key="1">
    <source>
        <dbReference type="SAM" id="SignalP"/>
    </source>
</evidence>
<dbReference type="EMBL" id="FUKO01000030">
    <property type="protein sequence ID" value="SJN42685.1"/>
    <property type="molecule type" value="Genomic_DNA"/>
</dbReference>
<reference evidence="2 3" key="1">
    <citation type="submission" date="2017-02" db="EMBL/GenBank/DDBJ databases">
        <authorList>
            <person name="Peterson S.W."/>
        </authorList>
    </citation>
    <scope>NUCLEOTIDE SEQUENCE [LARGE SCALE GENOMIC DNA]</scope>
    <source>
        <strain evidence="2 3">B Mb 05.01</strain>
    </source>
</reference>
<accession>A0A1R4KET1</accession>
<gene>
    <name evidence="2" type="ORF">FM104_12170</name>
</gene>
<keyword evidence="3" id="KW-1185">Reference proteome</keyword>
<keyword evidence="1" id="KW-0732">Signal</keyword>
<feature type="chain" id="PRO_5012006328" evidence="1">
    <location>
        <begin position="27"/>
        <end position="108"/>
    </location>
</feature>